<reference evidence="2" key="3">
    <citation type="submission" date="2024-03" db="EMBL/GenBank/DDBJ databases">
        <title>The Genome Sequence of Enterococcus sp. DIV0242b.</title>
        <authorList>
            <consortium name="The Broad Institute Genomics Platform"/>
            <consortium name="The Broad Institute Microbial Omics Core"/>
            <consortium name="The Broad Institute Genomic Center for Infectious Diseases"/>
            <person name="Earl A."/>
            <person name="Manson A."/>
            <person name="Gilmore M."/>
            <person name="Schwartman J."/>
            <person name="Shea T."/>
            <person name="Abouelleil A."/>
            <person name="Cao P."/>
            <person name="Chapman S."/>
            <person name="Cusick C."/>
            <person name="Young S."/>
            <person name="Neafsey D."/>
            <person name="Nusbaum C."/>
            <person name="Birren B."/>
        </authorList>
    </citation>
    <scope>NUCLEOTIDE SEQUENCE</scope>
    <source>
        <strain evidence="2">9E7_DIV0242</strain>
    </source>
</reference>
<dbReference type="InterPro" id="IPR012340">
    <property type="entry name" value="NA-bd_OB-fold"/>
</dbReference>
<proteinExistence type="predicted"/>
<organism evidence="1">
    <name type="scientific">Candidatus Enterococcus clewellii</name>
    <dbReference type="NCBI Taxonomy" id="1834193"/>
    <lineage>
        <taxon>Bacteria</taxon>
        <taxon>Bacillati</taxon>
        <taxon>Bacillota</taxon>
        <taxon>Bacilli</taxon>
        <taxon>Lactobacillales</taxon>
        <taxon>Enterococcaceae</taxon>
        <taxon>Enterococcus</taxon>
    </lineage>
</organism>
<dbReference type="OrthoDB" id="9786575at2"/>
<dbReference type="AlphaFoldDB" id="A0A242K339"/>
<name>A0A242K339_9ENTE</name>
<reference evidence="2" key="2">
    <citation type="submission" date="2017-05" db="EMBL/GenBank/DDBJ databases">
        <authorList>
            <consortium name="The Broad Institute Genomics Platform"/>
            <consortium name="The Broad Institute Genomic Center for Infectious Diseases"/>
            <person name="Earl A."/>
            <person name="Manson A."/>
            <person name="Schwartman J."/>
            <person name="Gilmore M."/>
            <person name="Abouelleil A."/>
            <person name="Cao P."/>
            <person name="Chapman S."/>
            <person name="Cusick C."/>
            <person name="Shea T."/>
            <person name="Young S."/>
            <person name="Neafsey D."/>
            <person name="Nusbaum C."/>
            <person name="Birren B."/>
        </authorList>
    </citation>
    <scope>NUCLEOTIDE SEQUENCE</scope>
    <source>
        <strain evidence="2">9E7_DIV0242</strain>
    </source>
</reference>
<keyword evidence="3" id="KW-1185">Reference proteome</keyword>
<dbReference type="InterPro" id="IPR022595">
    <property type="entry name" value="Enc34_ssDNA-bd"/>
</dbReference>
<accession>A0A242K339</accession>
<dbReference type="Proteomes" id="UP000195141">
    <property type="component" value="Chromosome"/>
</dbReference>
<dbReference type="SUPFAM" id="SSF50249">
    <property type="entry name" value="Nucleic acid-binding proteins"/>
    <property type="match status" value="1"/>
</dbReference>
<reference evidence="1" key="1">
    <citation type="submission" date="2017-05" db="EMBL/GenBank/DDBJ databases">
        <title>The Genome Sequence of Enterococcus sp. 9E7_DIV0242.</title>
        <authorList>
            <consortium name="The Broad Institute Genomics Platform"/>
            <consortium name="The Broad Institute Genomic Center for Infectious Diseases"/>
            <person name="Earl A."/>
            <person name="Manson A."/>
            <person name="Schwartman J."/>
            <person name="Gilmore M."/>
            <person name="Abouelleil A."/>
            <person name="Cao P."/>
            <person name="Chapman S."/>
            <person name="Cusick C."/>
            <person name="Shea T."/>
            <person name="Young S."/>
            <person name="Neafsey D."/>
            <person name="Nusbaum C."/>
            <person name="Birren B."/>
        </authorList>
    </citation>
    <scope>NUCLEOTIDE SEQUENCE [LARGE SCALE GENOMIC DNA]</scope>
    <source>
        <strain evidence="1">9E7_DIV0242</strain>
    </source>
</reference>
<evidence type="ECO:0000313" key="3">
    <source>
        <dbReference type="Proteomes" id="UP000195141"/>
    </source>
</evidence>
<dbReference type="EMBL" id="NGMM01000005">
    <property type="protein sequence ID" value="OTP13415.1"/>
    <property type="molecule type" value="Genomic_DNA"/>
</dbReference>
<evidence type="ECO:0008006" key="4">
    <source>
        <dbReference type="Google" id="ProtNLM"/>
    </source>
</evidence>
<dbReference type="EMBL" id="CP147247">
    <property type="protein sequence ID" value="WYJ90194.1"/>
    <property type="molecule type" value="Genomic_DNA"/>
</dbReference>
<protein>
    <recommendedName>
        <fullName evidence="4">Phage protein</fullName>
    </recommendedName>
</protein>
<evidence type="ECO:0000313" key="1">
    <source>
        <dbReference type="EMBL" id="OTP13415.1"/>
    </source>
</evidence>
<gene>
    <name evidence="2" type="ORF">A5888_001922</name>
    <name evidence="1" type="ORF">A5888_002893</name>
</gene>
<evidence type="ECO:0000313" key="2">
    <source>
        <dbReference type="EMBL" id="WYJ90194.1"/>
    </source>
</evidence>
<dbReference type="Pfam" id="PF10991">
    <property type="entry name" value="Enc34_ssDNA-bd"/>
    <property type="match status" value="1"/>
</dbReference>
<dbReference type="Gene3D" id="2.40.50.140">
    <property type="entry name" value="Nucleic acid-binding proteins"/>
    <property type="match status" value="1"/>
</dbReference>
<sequence>MAKLVKNTTVVTNKVRLGYVELLEPKAFEGQEPKYSAQVMIPKEDTETVNFVKEAIKNAYEAAKGETLKGVKPAGLKTSFRDGDEELNDDGEPKLPGHYFINVSSKRKPAILKVKNGVRIETNDPEEIYSGVYAYVSINMYPYNVSGSKGIAGGLNNVLTLCKGDRFGGGISADEAFGDIEIEDEEDDNADSIFG</sequence>
<dbReference type="RefSeq" id="WP_086349917.1">
    <property type="nucleotide sequence ID" value="NZ_CP147247.1"/>
</dbReference>